<dbReference type="KEGG" id="fpu:FPSE_02155"/>
<feature type="region of interest" description="Disordered" evidence="1">
    <location>
        <begin position="168"/>
        <end position="190"/>
    </location>
</feature>
<proteinExistence type="predicted"/>
<accession>K3VQA5</accession>
<organism evidence="2 3">
    <name type="scientific">Fusarium pseudograminearum (strain CS3096)</name>
    <name type="common">Wheat and barley crown-rot fungus</name>
    <dbReference type="NCBI Taxonomy" id="1028729"/>
    <lineage>
        <taxon>Eukaryota</taxon>
        <taxon>Fungi</taxon>
        <taxon>Dikarya</taxon>
        <taxon>Ascomycota</taxon>
        <taxon>Pezizomycotina</taxon>
        <taxon>Sordariomycetes</taxon>
        <taxon>Hypocreomycetidae</taxon>
        <taxon>Hypocreales</taxon>
        <taxon>Nectriaceae</taxon>
        <taxon>Fusarium</taxon>
    </lineage>
</organism>
<evidence type="ECO:0000313" key="2">
    <source>
        <dbReference type="EMBL" id="EKJ77657.1"/>
    </source>
</evidence>
<name>K3VQA5_FUSPC</name>
<dbReference type="AlphaFoldDB" id="K3VQA5"/>
<sequence>MTPQKIEEPQGPQDNGTSASTTVPHGCIFSSGPMFEEPDLMIDDEDLMIEERLDSGDSQYEKALGELEAESKAKKAGEIDEEQGWRDFVDDLTVTWRNAIEVETRAFEVEEKAYVQEKQAIGEEKKVAEAMTKLAEKARKIAMEEKQKALEELKAAWEHFDSLREKKQALRDASSSGTARGRCQLMDEVY</sequence>
<dbReference type="HOGENOM" id="CLU_1475290_0_0_1"/>
<reference evidence="2 3" key="1">
    <citation type="journal article" date="2012" name="PLoS Pathog.">
        <title>Comparative pathogenomics reveals horizontally acquired novel virulence genes in fungi infecting cereal hosts.</title>
        <authorList>
            <person name="Gardiner D.M."/>
            <person name="McDonald M.C."/>
            <person name="Covarelli L."/>
            <person name="Solomon P.S."/>
            <person name="Rusu A.G."/>
            <person name="Marshall M."/>
            <person name="Kazan K."/>
            <person name="Chakraborty S."/>
            <person name="McDonald B.A."/>
            <person name="Manners J.M."/>
        </authorList>
    </citation>
    <scope>NUCLEOTIDE SEQUENCE [LARGE SCALE GENOMIC DNA]</scope>
    <source>
        <strain evidence="2 3">CS3096</strain>
    </source>
</reference>
<feature type="region of interest" description="Disordered" evidence="1">
    <location>
        <begin position="1"/>
        <end position="33"/>
    </location>
</feature>
<gene>
    <name evidence="2" type="ORF">FPSE_02155</name>
</gene>
<comment type="caution">
    <text evidence="2">The sequence shown here is derived from an EMBL/GenBank/DDBJ whole genome shotgun (WGS) entry which is preliminary data.</text>
</comment>
<dbReference type="GeneID" id="20360774"/>
<dbReference type="RefSeq" id="XP_009253549.1">
    <property type="nucleotide sequence ID" value="XM_009255274.1"/>
</dbReference>
<evidence type="ECO:0000313" key="3">
    <source>
        <dbReference type="Proteomes" id="UP000007978"/>
    </source>
</evidence>
<dbReference type="Proteomes" id="UP000007978">
    <property type="component" value="Chromosome 2"/>
</dbReference>
<dbReference type="OrthoDB" id="5074358at2759"/>
<feature type="compositionally biased region" description="Polar residues" evidence="1">
    <location>
        <begin position="12"/>
        <end position="23"/>
    </location>
</feature>
<evidence type="ECO:0000256" key="1">
    <source>
        <dbReference type="SAM" id="MobiDB-lite"/>
    </source>
</evidence>
<keyword evidence="3" id="KW-1185">Reference proteome</keyword>
<dbReference type="EMBL" id="AFNW01000056">
    <property type="protein sequence ID" value="EKJ77657.1"/>
    <property type="molecule type" value="Genomic_DNA"/>
</dbReference>
<protein>
    <submittedName>
        <fullName evidence="2">Uncharacterized protein</fullName>
    </submittedName>
</protein>